<evidence type="ECO:0000313" key="3">
    <source>
        <dbReference type="Proteomes" id="UP001229421"/>
    </source>
</evidence>
<keyword evidence="3" id="KW-1185">Reference proteome</keyword>
<organism evidence="2 3">
    <name type="scientific">Tagetes erecta</name>
    <name type="common">African marigold</name>
    <dbReference type="NCBI Taxonomy" id="13708"/>
    <lineage>
        <taxon>Eukaryota</taxon>
        <taxon>Viridiplantae</taxon>
        <taxon>Streptophyta</taxon>
        <taxon>Embryophyta</taxon>
        <taxon>Tracheophyta</taxon>
        <taxon>Spermatophyta</taxon>
        <taxon>Magnoliopsida</taxon>
        <taxon>eudicotyledons</taxon>
        <taxon>Gunneridae</taxon>
        <taxon>Pentapetalae</taxon>
        <taxon>asterids</taxon>
        <taxon>campanulids</taxon>
        <taxon>Asterales</taxon>
        <taxon>Asteraceae</taxon>
        <taxon>Asteroideae</taxon>
        <taxon>Heliantheae alliance</taxon>
        <taxon>Tageteae</taxon>
        <taxon>Tagetes</taxon>
    </lineage>
</organism>
<evidence type="ECO:0000313" key="2">
    <source>
        <dbReference type="EMBL" id="KAK1431663.1"/>
    </source>
</evidence>
<feature type="transmembrane region" description="Helical" evidence="1">
    <location>
        <begin position="20"/>
        <end position="41"/>
    </location>
</feature>
<comment type="caution">
    <text evidence="2">The sequence shown here is derived from an EMBL/GenBank/DDBJ whole genome shotgun (WGS) entry which is preliminary data.</text>
</comment>
<dbReference type="AlphaFoldDB" id="A0AAD8L263"/>
<keyword evidence="1" id="KW-0472">Membrane</keyword>
<evidence type="ECO:0000256" key="1">
    <source>
        <dbReference type="SAM" id="Phobius"/>
    </source>
</evidence>
<dbReference type="EMBL" id="JAUHHV010000002">
    <property type="protein sequence ID" value="KAK1431663.1"/>
    <property type="molecule type" value="Genomic_DNA"/>
</dbReference>
<name>A0AAD8L263_TARER</name>
<dbReference type="Proteomes" id="UP001229421">
    <property type="component" value="Unassembled WGS sequence"/>
</dbReference>
<proteinExistence type="predicted"/>
<protein>
    <submittedName>
        <fullName evidence="2">Uncharacterized protein</fullName>
    </submittedName>
</protein>
<accession>A0AAD8L263</accession>
<reference evidence="2" key="1">
    <citation type="journal article" date="2023" name="bioRxiv">
        <title>Improved chromosome-level genome assembly for marigold (Tagetes erecta).</title>
        <authorList>
            <person name="Jiang F."/>
            <person name="Yuan L."/>
            <person name="Wang S."/>
            <person name="Wang H."/>
            <person name="Xu D."/>
            <person name="Wang A."/>
            <person name="Fan W."/>
        </authorList>
    </citation>
    <scope>NUCLEOTIDE SEQUENCE</scope>
    <source>
        <strain evidence="2">WSJ</strain>
        <tissue evidence="2">Leaf</tissue>
    </source>
</reference>
<keyword evidence="1" id="KW-0812">Transmembrane</keyword>
<sequence>MIRHLHVSTLYNTHTFSSFILFSFSFSFSFAFLIIYLFFLLHRFSSIITTKSHQQQTSNHQSNHLRFLFLMIRTTSPDISLVDR</sequence>
<keyword evidence="1" id="KW-1133">Transmembrane helix</keyword>
<gene>
    <name evidence="2" type="ORF">QVD17_08188</name>
</gene>